<name>A0A853JBK4_9GAMM</name>
<keyword evidence="5" id="KW-1185">Reference proteome</keyword>
<evidence type="ECO:0000256" key="1">
    <source>
        <dbReference type="SAM" id="MobiDB-lite"/>
    </source>
</evidence>
<dbReference type="Pfam" id="PF04471">
    <property type="entry name" value="Mrr_cat"/>
    <property type="match status" value="1"/>
</dbReference>
<gene>
    <name evidence="4" type="ORF">H0E84_06490</name>
</gene>
<keyword evidence="4" id="KW-0378">Hydrolase</keyword>
<keyword evidence="2" id="KW-0812">Transmembrane</keyword>
<dbReference type="RefSeq" id="WP_180677826.1">
    <property type="nucleotide sequence ID" value="NZ_JACCKA010000046.1"/>
</dbReference>
<feature type="region of interest" description="Disordered" evidence="1">
    <location>
        <begin position="208"/>
        <end position="240"/>
    </location>
</feature>
<dbReference type="GO" id="GO:0003677">
    <property type="term" value="F:DNA binding"/>
    <property type="evidence" value="ECO:0007669"/>
    <property type="project" value="InterPro"/>
</dbReference>
<dbReference type="GO" id="GO:0009307">
    <property type="term" value="P:DNA restriction-modification system"/>
    <property type="evidence" value="ECO:0007669"/>
    <property type="project" value="InterPro"/>
</dbReference>
<feature type="domain" description="Restriction endonuclease type IV Mrr" evidence="3">
    <location>
        <begin position="45"/>
        <end position="148"/>
    </location>
</feature>
<evidence type="ECO:0000313" key="4">
    <source>
        <dbReference type="EMBL" id="NZA26029.1"/>
    </source>
</evidence>
<dbReference type="AlphaFoldDB" id="A0A853JBK4"/>
<dbReference type="PANTHER" id="PTHR30015:SF7">
    <property type="entry name" value="TYPE IV METHYL-DIRECTED RESTRICTION ENZYME ECOKMRR"/>
    <property type="match status" value="1"/>
</dbReference>
<dbReference type="Proteomes" id="UP000578091">
    <property type="component" value="Unassembled WGS sequence"/>
</dbReference>
<dbReference type="SUPFAM" id="SSF52980">
    <property type="entry name" value="Restriction endonuclease-like"/>
    <property type="match status" value="1"/>
</dbReference>
<evidence type="ECO:0000256" key="2">
    <source>
        <dbReference type="SAM" id="Phobius"/>
    </source>
</evidence>
<keyword evidence="4" id="KW-0540">Nuclease</keyword>
<protein>
    <submittedName>
        <fullName evidence="4">Restriction endonuclease</fullName>
    </submittedName>
</protein>
<feature type="compositionally biased region" description="Low complexity" evidence="1">
    <location>
        <begin position="208"/>
        <end position="237"/>
    </location>
</feature>
<dbReference type="GO" id="GO:0015666">
    <property type="term" value="F:restriction endodeoxyribonuclease activity"/>
    <property type="evidence" value="ECO:0007669"/>
    <property type="project" value="TreeGrafter"/>
</dbReference>
<organism evidence="4 5">
    <name type="scientific">Luteimonas salinisoli</name>
    <dbReference type="NCBI Taxonomy" id="2752307"/>
    <lineage>
        <taxon>Bacteria</taxon>
        <taxon>Pseudomonadati</taxon>
        <taxon>Pseudomonadota</taxon>
        <taxon>Gammaproteobacteria</taxon>
        <taxon>Lysobacterales</taxon>
        <taxon>Lysobacteraceae</taxon>
        <taxon>Luteimonas</taxon>
    </lineage>
</organism>
<evidence type="ECO:0000313" key="5">
    <source>
        <dbReference type="Proteomes" id="UP000578091"/>
    </source>
</evidence>
<proteinExistence type="predicted"/>
<feature type="transmembrane region" description="Helical" evidence="2">
    <location>
        <begin position="6"/>
        <end position="25"/>
    </location>
</feature>
<accession>A0A853JBK4</accession>
<dbReference type="InterPro" id="IPR007560">
    <property type="entry name" value="Restrct_endonuc_IV_Mrr"/>
</dbReference>
<evidence type="ECO:0000259" key="3">
    <source>
        <dbReference type="Pfam" id="PF04471"/>
    </source>
</evidence>
<keyword evidence="4" id="KW-0255">Endonuclease</keyword>
<dbReference type="EMBL" id="JACCKA010000046">
    <property type="protein sequence ID" value="NZA26029.1"/>
    <property type="molecule type" value="Genomic_DNA"/>
</dbReference>
<dbReference type="InterPro" id="IPR052906">
    <property type="entry name" value="Type_IV_Methyl-Rstrct_Enzyme"/>
</dbReference>
<sequence>MSAGLQWAIVAAVVVLLGGGATLYIRQVLLQRDETGSGISALSGTSWREFIHLVLEALARRGFNRVFDHEVAAGDKDYTLERDGQRWLLSCKHGSAFVLGNATVKELANDVRLANASGGFLFTQGRISDEARKTAAMHNIELLDGATLWPELRDLVRPEQLAGIRAAAAQRARQRIVLAWLLAALAGIALYFLLPAAGPAPADFPATTAAPAAPRAPGATEGAAAGAATAHPGEASADPPLDAPAMTAAQQRETVVDAIATLPMVDRAVWATQSTLEVVLLDTESDAMAAICPLIERHPDLVASRVQLTPPADSEVPVRFRQCRTY</sequence>
<dbReference type="InterPro" id="IPR011335">
    <property type="entry name" value="Restrct_endonuc-II-like"/>
</dbReference>
<reference evidence="4 5" key="1">
    <citation type="submission" date="2020-07" db="EMBL/GenBank/DDBJ databases">
        <title>Luteimonas sp. SJ-92.</title>
        <authorList>
            <person name="Huang X.-X."/>
            <person name="Xu L."/>
            <person name="Sun J.-Q."/>
        </authorList>
    </citation>
    <scope>NUCLEOTIDE SEQUENCE [LARGE SCALE GENOMIC DNA]</scope>
    <source>
        <strain evidence="4 5">SJ-92</strain>
    </source>
</reference>
<dbReference type="PANTHER" id="PTHR30015">
    <property type="entry name" value="MRR RESTRICTION SYSTEM PROTEIN"/>
    <property type="match status" value="1"/>
</dbReference>
<keyword evidence="2" id="KW-0472">Membrane</keyword>
<feature type="transmembrane region" description="Helical" evidence="2">
    <location>
        <begin position="176"/>
        <end position="194"/>
    </location>
</feature>
<comment type="caution">
    <text evidence="4">The sequence shown here is derived from an EMBL/GenBank/DDBJ whole genome shotgun (WGS) entry which is preliminary data.</text>
</comment>
<keyword evidence="2" id="KW-1133">Transmembrane helix</keyword>